<feature type="transmembrane region" description="Helical" evidence="1">
    <location>
        <begin position="88"/>
        <end position="107"/>
    </location>
</feature>
<evidence type="ECO:0000259" key="3">
    <source>
        <dbReference type="Pfam" id="PF16344"/>
    </source>
</evidence>
<protein>
    <submittedName>
        <fullName evidence="4">DUF4974 domain-containing protein</fullName>
    </submittedName>
</protein>
<dbReference type="EMBL" id="JAJNEC010000005">
    <property type="protein sequence ID" value="MCD2422994.1"/>
    <property type="molecule type" value="Genomic_DNA"/>
</dbReference>
<evidence type="ECO:0000256" key="1">
    <source>
        <dbReference type="SAM" id="Phobius"/>
    </source>
</evidence>
<evidence type="ECO:0000313" key="4">
    <source>
        <dbReference type="EMBL" id="MCD2422994.1"/>
    </source>
</evidence>
<comment type="caution">
    <text evidence="4">The sequence shown here is derived from an EMBL/GenBank/DDBJ whole genome shotgun (WGS) entry which is preliminary data.</text>
</comment>
<proteinExistence type="predicted"/>
<keyword evidence="1" id="KW-0812">Transmembrane</keyword>
<organism evidence="4 5">
    <name type="scientific">Niabella pedocola</name>
    <dbReference type="NCBI Taxonomy" id="1752077"/>
    <lineage>
        <taxon>Bacteria</taxon>
        <taxon>Pseudomonadati</taxon>
        <taxon>Bacteroidota</taxon>
        <taxon>Chitinophagia</taxon>
        <taxon>Chitinophagales</taxon>
        <taxon>Chitinophagaceae</taxon>
        <taxon>Niabella</taxon>
    </lineage>
</organism>
<reference evidence="4 5" key="1">
    <citation type="submission" date="2021-11" db="EMBL/GenBank/DDBJ databases">
        <title>Genomic of Niabella pedocola.</title>
        <authorList>
            <person name="Wu T."/>
        </authorList>
    </citation>
    <scope>NUCLEOTIDE SEQUENCE [LARGE SCALE GENOMIC DNA]</scope>
    <source>
        <strain evidence="4 5">JCM 31011</strain>
    </source>
</reference>
<dbReference type="Proteomes" id="UP001199816">
    <property type="component" value="Unassembled WGS sequence"/>
</dbReference>
<dbReference type="Pfam" id="PF16344">
    <property type="entry name" value="FecR_C"/>
    <property type="match status" value="1"/>
</dbReference>
<evidence type="ECO:0000313" key="5">
    <source>
        <dbReference type="Proteomes" id="UP001199816"/>
    </source>
</evidence>
<dbReference type="RefSeq" id="WP_231004265.1">
    <property type="nucleotide sequence ID" value="NZ_JAJNEC010000005.1"/>
</dbReference>
<dbReference type="InterPro" id="IPR006860">
    <property type="entry name" value="FecR"/>
</dbReference>
<dbReference type="Gene3D" id="3.55.50.30">
    <property type="match status" value="1"/>
</dbReference>
<keyword evidence="5" id="KW-1185">Reference proteome</keyword>
<feature type="domain" description="FecR protein" evidence="2">
    <location>
        <begin position="120"/>
        <end position="214"/>
    </location>
</feature>
<accession>A0ABS8PPH3</accession>
<keyword evidence="1" id="KW-1133">Transmembrane helix</keyword>
<name>A0ABS8PPH3_9BACT</name>
<dbReference type="Gene3D" id="2.60.120.1440">
    <property type="match status" value="1"/>
</dbReference>
<feature type="domain" description="Protein FecR C-terminal" evidence="3">
    <location>
        <begin position="277"/>
        <end position="343"/>
    </location>
</feature>
<keyword evidence="1" id="KW-0472">Membrane</keyword>
<dbReference type="InterPro" id="IPR032508">
    <property type="entry name" value="FecR_C"/>
</dbReference>
<dbReference type="Pfam" id="PF04773">
    <property type="entry name" value="FecR"/>
    <property type="match status" value="1"/>
</dbReference>
<dbReference type="PIRSF" id="PIRSF018266">
    <property type="entry name" value="FecR"/>
    <property type="match status" value="1"/>
</dbReference>
<dbReference type="PANTHER" id="PTHR30273">
    <property type="entry name" value="PERIPLASMIC SIGNAL SENSOR AND SIGMA FACTOR ACTIVATOR FECR-RELATED"/>
    <property type="match status" value="1"/>
</dbReference>
<sequence length="345" mass="39131">MRNDRLLELLGRRSAGELTLKEQIELGQLLKEHPGDQSFAEVLEALMTVPTSYPEAVSEKAVDDFISRVQQKIERKRKGARNFRMNRWGWRVAAAVLILVLAGIGYYRSRDAGNTVPNLVATKKGNKTNIVLPDGTKVWVNADSRLVYAPSFGQDTREVELVGEAYFDVVHDAKRPFIVHTSNIDVRVLGTVFNVRSYADEPSTQTTLIRGSVQVSLKHAKDKKIMLAPGEKLVVQNAYPEQPLQEGREHLPQIELLAIKTNPVDSFSAETEWVNNKLVFDKDHLEQIIPVLERWYNIKIVCRNKPVTQTFSGTFENDKLEDVLQSLQLSAGIRYKIEKEVVTFY</sequence>
<gene>
    <name evidence="4" type="ORF">LQ567_09490</name>
</gene>
<dbReference type="PANTHER" id="PTHR30273:SF2">
    <property type="entry name" value="PROTEIN FECR"/>
    <property type="match status" value="1"/>
</dbReference>
<dbReference type="InterPro" id="IPR012373">
    <property type="entry name" value="Ferrdict_sens_TM"/>
</dbReference>
<evidence type="ECO:0000259" key="2">
    <source>
        <dbReference type="Pfam" id="PF04773"/>
    </source>
</evidence>